<keyword evidence="1" id="KW-1185">Reference proteome</keyword>
<organism evidence="1 2">
    <name type="scientific">Panagrolaimus davidi</name>
    <dbReference type="NCBI Taxonomy" id="227884"/>
    <lineage>
        <taxon>Eukaryota</taxon>
        <taxon>Metazoa</taxon>
        <taxon>Ecdysozoa</taxon>
        <taxon>Nematoda</taxon>
        <taxon>Chromadorea</taxon>
        <taxon>Rhabditida</taxon>
        <taxon>Tylenchina</taxon>
        <taxon>Panagrolaimomorpha</taxon>
        <taxon>Panagrolaimoidea</taxon>
        <taxon>Panagrolaimidae</taxon>
        <taxon>Panagrolaimus</taxon>
    </lineage>
</organism>
<dbReference type="AlphaFoldDB" id="A0A914P3X8"/>
<name>A0A914P3X8_9BILA</name>
<accession>A0A914P3X8</accession>
<proteinExistence type="predicted"/>
<sequence length="73" mass="7899">MPPPQQAPPPPPPPPQCAPPSYPMQCGAPPCPCVNPQQSYIPAYSPFARQGYFYGSNKGSKKLLRKSSVKKTD</sequence>
<dbReference type="WBParaSite" id="PDA_v2.g12562.t1">
    <property type="protein sequence ID" value="PDA_v2.g12562.t1"/>
    <property type="gene ID" value="PDA_v2.g12562"/>
</dbReference>
<protein>
    <submittedName>
        <fullName evidence="2">Uncharacterized protein</fullName>
    </submittedName>
</protein>
<reference evidence="2" key="1">
    <citation type="submission" date="2022-11" db="UniProtKB">
        <authorList>
            <consortium name="WormBaseParasite"/>
        </authorList>
    </citation>
    <scope>IDENTIFICATION</scope>
</reference>
<dbReference type="Proteomes" id="UP000887578">
    <property type="component" value="Unplaced"/>
</dbReference>
<evidence type="ECO:0000313" key="1">
    <source>
        <dbReference type="Proteomes" id="UP000887578"/>
    </source>
</evidence>
<evidence type="ECO:0000313" key="2">
    <source>
        <dbReference type="WBParaSite" id="PDA_v2.g12562.t1"/>
    </source>
</evidence>